<dbReference type="PROSITE" id="PS00108">
    <property type="entry name" value="PROTEIN_KINASE_ST"/>
    <property type="match status" value="1"/>
</dbReference>
<feature type="compositionally biased region" description="Low complexity" evidence="7">
    <location>
        <begin position="273"/>
        <end position="290"/>
    </location>
</feature>
<name>A0ABV8I8U6_9ACTN</name>
<proteinExistence type="predicted"/>
<evidence type="ECO:0000313" key="9">
    <source>
        <dbReference type="EMBL" id="MFC4060644.1"/>
    </source>
</evidence>
<dbReference type="SMART" id="SM00220">
    <property type="entry name" value="S_TKc"/>
    <property type="match status" value="1"/>
</dbReference>
<dbReference type="RefSeq" id="WP_377290087.1">
    <property type="nucleotide sequence ID" value="NZ_JBHSBM010000023.1"/>
</dbReference>
<protein>
    <recommendedName>
        <fullName evidence="1">non-specific serine/threonine protein kinase</fullName>
        <ecNumber evidence="1">2.7.11.1</ecNumber>
    </recommendedName>
</protein>
<evidence type="ECO:0000256" key="1">
    <source>
        <dbReference type="ARBA" id="ARBA00012513"/>
    </source>
</evidence>
<feature type="domain" description="Protein kinase" evidence="8">
    <location>
        <begin position="10"/>
        <end position="257"/>
    </location>
</feature>
<evidence type="ECO:0000256" key="6">
    <source>
        <dbReference type="ARBA" id="ARBA00022840"/>
    </source>
</evidence>
<gene>
    <name evidence="9" type="ORF">ACFOWE_20265</name>
</gene>
<keyword evidence="2" id="KW-0723">Serine/threonine-protein kinase</keyword>
<evidence type="ECO:0000256" key="7">
    <source>
        <dbReference type="SAM" id="MobiDB-lite"/>
    </source>
</evidence>
<dbReference type="GO" id="GO:0016301">
    <property type="term" value="F:kinase activity"/>
    <property type="evidence" value="ECO:0007669"/>
    <property type="project" value="UniProtKB-KW"/>
</dbReference>
<feature type="compositionally biased region" description="Pro residues" evidence="7">
    <location>
        <begin position="310"/>
        <end position="324"/>
    </location>
</feature>
<evidence type="ECO:0000256" key="4">
    <source>
        <dbReference type="ARBA" id="ARBA00022741"/>
    </source>
</evidence>
<sequence length="536" mass="56530">MSEHMLAGRYRLLERLGEGGAGTVWRARDETLRRDVAVKEMRGSENFAERAILEARAAARVNHPSIVMVHDVVTEGGRPWIVMDLVDGVSLDKLIGQGPIPPPRAAAIGLRILDALEAAHAHGMLHRDVKPGNVLVERDGTAMLADFGIAVPLTGEESLADRAGSAGYTAPERLREEPAGPASDLWSLGATLYAAVEGRPPFHRDHPAAVAAAVLMHEPPAPTLAGPELGGLLLAMLAKDPARRPAPATVRQVLSGLARTDTAPAAVPPTPRGAPTVPTSVYRAAPTGPDAGHGHGAPGLHGHGASWAPDPAPAPWTPGPPSPGPRRRRWWIPVAAVLTAAAAGAAVAWATIQPGEPAVDPGRFATAPQACELLTVEQVRELVDQVTDPRMTKADECTWNYLKRGTAYRWISVQTQAVSPQGETGAPEAARALFERTRRETDAEAGTDTMFGRQTRSGVRDLPGIGEGAFARDYAREGTNISRTVCTAWLRVSNLIVKVEWTRAEDGGVTPSDQETVRRAAELVAAGLGPAGTPGG</sequence>
<dbReference type="EMBL" id="JBHSBM010000023">
    <property type="protein sequence ID" value="MFC4060644.1"/>
    <property type="molecule type" value="Genomic_DNA"/>
</dbReference>
<feature type="region of interest" description="Disordered" evidence="7">
    <location>
        <begin position="261"/>
        <end position="327"/>
    </location>
</feature>
<keyword evidence="3" id="KW-0808">Transferase</keyword>
<keyword evidence="5 9" id="KW-0418">Kinase</keyword>
<dbReference type="Gene3D" id="3.30.200.20">
    <property type="entry name" value="Phosphorylase Kinase, domain 1"/>
    <property type="match status" value="1"/>
</dbReference>
<dbReference type="InterPro" id="IPR000719">
    <property type="entry name" value="Prot_kinase_dom"/>
</dbReference>
<keyword evidence="10" id="KW-1185">Reference proteome</keyword>
<dbReference type="Pfam" id="PF00069">
    <property type="entry name" value="Pkinase"/>
    <property type="match status" value="1"/>
</dbReference>
<evidence type="ECO:0000259" key="8">
    <source>
        <dbReference type="PROSITE" id="PS50011"/>
    </source>
</evidence>
<dbReference type="SUPFAM" id="SSF56112">
    <property type="entry name" value="Protein kinase-like (PK-like)"/>
    <property type="match status" value="1"/>
</dbReference>
<evidence type="ECO:0000313" key="10">
    <source>
        <dbReference type="Proteomes" id="UP001595850"/>
    </source>
</evidence>
<accession>A0ABV8I8U6</accession>
<dbReference type="EC" id="2.7.11.1" evidence="1"/>
<dbReference type="PANTHER" id="PTHR43289">
    <property type="entry name" value="MITOGEN-ACTIVATED PROTEIN KINASE KINASE KINASE 20-RELATED"/>
    <property type="match status" value="1"/>
</dbReference>
<reference evidence="10" key="1">
    <citation type="journal article" date="2019" name="Int. J. Syst. Evol. Microbiol.">
        <title>The Global Catalogue of Microorganisms (GCM) 10K type strain sequencing project: providing services to taxonomists for standard genome sequencing and annotation.</title>
        <authorList>
            <consortium name="The Broad Institute Genomics Platform"/>
            <consortium name="The Broad Institute Genome Sequencing Center for Infectious Disease"/>
            <person name="Wu L."/>
            <person name="Ma J."/>
        </authorList>
    </citation>
    <scope>NUCLEOTIDE SEQUENCE [LARGE SCALE GENOMIC DNA]</scope>
    <source>
        <strain evidence="10">TBRC 4489</strain>
    </source>
</reference>
<evidence type="ECO:0000256" key="2">
    <source>
        <dbReference type="ARBA" id="ARBA00022527"/>
    </source>
</evidence>
<dbReference type="InterPro" id="IPR011009">
    <property type="entry name" value="Kinase-like_dom_sf"/>
</dbReference>
<evidence type="ECO:0000256" key="3">
    <source>
        <dbReference type="ARBA" id="ARBA00022679"/>
    </source>
</evidence>
<keyword evidence="6" id="KW-0067">ATP-binding</keyword>
<dbReference type="InterPro" id="IPR008271">
    <property type="entry name" value="Ser/Thr_kinase_AS"/>
</dbReference>
<dbReference type="CDD" id="cd14014">
    <property type="entry name" value="STKc_PknB_like"/>
    <property type="match status" value="1"/>
</dbReference>
<dbReference type="Gene3D" id="1.10.510.10">
    <property type="entry name" value="Transferase(Phosphotransferase) domain 1"/>
    <property type="match status" value="1"/>
</dbReference>
<dbReference type="PROSITE" id="PS50011">
    <property type="entry name" value="PROTEIN_KINASE_DOM"/>
    <property type="match status" value="1"/>
</dbReference>
<dbReference type="PANTHER" id="PTHR43289:SF6">
    <property type="entry name" value="SERINE_THREONINE-PROTEIN KINASE NEKL-3"/>
    <property type="match status" value="1"/>
</dbReference>
<comment type="caution">
    <text evidence="9">The sequence shown here is derived from an EMBL/GenBank/DDBJ whole genome shotgun (WGS) entry which is preliminary data.</text>
</comment>
<keyword evidence="4" id="KW-0547">Nucleotide-binding</keyword>
<organism evidence="9 10">
    <name type="scientific">Planomonospora corallina</name>
    <dbReference type="NCBI Taxonomy" id="1806052"/>
    <lineage>
        <taxon>Bacteria</taxon>
        <taxon>Bacillati</taxon>
        <taxon>Actinomycetota</taxon>
        <taxon>Actinomycetes</taxon>
        <taxon>Streptosporangiales</taxon>
        <taxon>Streptosporangiaceae</taxon>
        <taxon>Planomonospora</taxon>
    </lineage>
</organism>
<dbReference type="Proteomes" id="UP001595850">
    <property type="component" value="Unassembled WGS sequence"/>
</dbReference>
<evidence type="ECO:0000256" key="5">
    <source>
        <dbReference type="ARBA" id="ARBA00022777"/>
    </source>
</evidence>